<evidence type="ECO:0000313" key="2">
    <source>
        <dbReference type="Proteomes" id="UP000886876"/>
    </source>
</evidence>
<sequence length="54" mass="5786">MELKESKIPEMAEKLAKTATIKAPLRSPALTAGTGRAPPEELIKIFALSPLTKP</sequence>
<gene>
    <name evidence="1" type="ORF">IAD42_07095</name>
</gene>
<protein>
    <submittedName>
        <fullName evidence="1">Uncharacterized protein</fullName>
    </submittedName>
</protein>
<dbReference type="Proteomes" id="UP000886876">
    <property type="component" value="Unassembled WGS sequence"/>
</dbReference>
<accession>A0A9D1K9Z0</accession>
<reference evidence="1" key="1">
    <citation type="submission" date="2020-10" db="EMBL/GenBank/DDBJ databases">
        <authorList>
            <person name="Gilroy R."/>
        </authorList>
    </citation>
    <scope>NUCLEOTIDE SEQUENCE</scope>
    <source>
        <strain evidence="1">ChiHecec3B27-6122</strain>
    </source>
</reference>
<proteinExistence type="predicted"/>
<comment type="caution">
    <text evidence="1">The sequence shown here is derived from an EMBL/GenBank/DDBJ whole genome shotgun (WGS) entry which is preliminary data.</text>
</comment>
<reference evidence="1" key="2">
    <citation type="journal article" date="2021" name="PeerJ">
        <title>Extensive microbial diversity within the chicken gut microbiome revealed by metagenomics and culture.</title>
        <authorList>
            <person name="Gilroy R."/>
            <person name="Ravi A."/>
            <person name="Getino M."/>
            <person name="Pursley I."/>
            <person name="Horton D.L."/>
            <person name="Alikhan N.F."/>
            <person name="Baker D."/>
            <person name="Gharbi K."/>
            <person name="Hall N."/>
            <person name="Watson M."/>
            <person name="Adriaenssens E.M."/>
            <person name="Foster-Nyarko E."/>
            <person name="Jarju S."/>
            <person name="Secka A."/>
            <person name="Antonio M."/>
            <person name="Oren A."/>
            <person name="Chaudhuri R.R."/>
            <person name="La Ragione R."/>
            <person name="Hildebrand F."/>
            <person name="Pallen M.J."/>
        </authorList>
    </citation>
    <scope>NUCLEOTIDE SEQUENCE</scope>
    <source>
        <strain evidence="1">ChiHecec3B27-6122</strain>
    </source>
</reference>
<dbReference type="EMBL" id="DVJS01000175">
    <property type="protein sequence ID" value="HIS97722.1"/>
    <property type="molecule type" value="Genomic_DNA"/>
</dbReference>
<dbReference type="AlphaFoldDB" id="A0A9D1K9Z0"/>
<name>A0A9D1K9Z0_9FIRM</name>
<evidence type="ECO:0000313" key="1">
    <source>
        <dbReference type="EMBL" id="HIS97722.1"/>
    </source>
</evidence>
<organism evidence="1 2">
    <name type="scientific">Candidatus Scatomorpha pullistercoris</name>
    <dbReference type="NCBI Taxonomy" id="2840929"/>
    <lineage>
        <taxon>Bacteria</taxon>
        <taxon>Bacillati</taxon>
        <taxon>Bacillota</taxon>
        <taxon>Clostridia</taxon>
        <taxon>Eubacteriales</taxon>
        <taxon>Candidatus Scatomorpha</taxon>
    </lineage>
</organism>